<dbReference type="PANTHER" id="PTHR11579">
    <property type="entry name" value="PROTEIN-L-ISOASPARTATE O-METHYLTRANSFERASE"/>
    <property type="match status" value="1"/>
</dbReference>
<dbReference type="EC" id="2.1.1.77" evidence="3"/>
<evidence type="ECO:0000313" key="12">
    <source>
        <dbReference type="EMBL" id="GAA2453757.1"/>
    </source>
</evidence>
<keyword evidence="8" id="KW-0949">S-adenosyl-L-methionine</keyword>
<evidence type="ECO:0000313" key="13">
    <source>
        <dbReference type="Proteomes" id="UP001501638"/>
    </source>
</evidence>
<sequence length="391" mass="42580">MSTEAHEERPGRTGLGRALMAAGVLSRDWAPAFAAVPRSAFLPELIWPYDMDAGRSVAVSLRKDPDAWARYADADVPVVTQWDDGRHTGTEPGQVPTSSASMPSVVFRMLRDLDVRPGDRVLEIGTGTGWNAALLAHRLGAANVVTVEVDGAVADAARRALDAFGLPVRVVHGDGARGFPGGAPYDRVIATCGLRSVPYAWVEQCRPGGRIVVPWGTHYGNGDAVARLVVSRDGRSASGAFTGPVEFMKLRAQRLPPVVHSAYVTGSVADGEESATSLPEEEITGERFGVRRFAVGLRVPDCLCVVAEKRDGARPVWWYGLTDRSWACVMFRDGDTARVWQAGPRRLWDEVAAAHRWWEERGRPGHERFGLTVTPEGQRVWLDDPADSWPV</sequence>
<keyword evidence="13" id="KW-1185">Reference proteome</keyword>
<proteinExistence type="inferred from homology"/>
<dbReference type="GO" id="GO:0008168">
    <property type="term" value="F:methyltransferase activity"/>
    <property type="evidence" value="ECO:0007669"/>
    <property type="project" value="UniProtKB-KW"/>
</dbReference>
<evidence type="ECO:0000256" key="9">
    <source>
        <dbReference type="ARBA" id="ARBA00030757"/>
    </source>
</evidence>
<dbReference type="EMBL" id="BAAASZ010000028">
    <property type="protein sequence ID" value="GAA2453757.1"/>
    <property type="molecule type" value="Genomic_DNA"/>
</dbReference>
<accession>A0ABN3K9Y2</accession>
<dbReference type="SUPFAM" id="SSF53335">
    <property type="entry name" value="S-adenosyl-L-methionine-dependent methyltransferases"/>
    <property type="match status" value="1"/>
</dbReference>
<evidence type="ECO:0000256" key="2">
    <source>
        <dbReference type="ARBA" id="ARBA00005369"/>
    </source>
</evidence>
<comment type="subcellular location">
    <subcellularLocation>
        <location evidence="1">Cytoplasm</location>
    </subcellularLocation>
</comment>
<protein>
    <recommendedName>
        <fullName evidence="4">Protein-L-isoaspartate O-methyltransferase</fullName>
        <ecNumber evidence="3">2.1.1.77</ecNumber>
    </recommendedName>
    <alternativeName>
        <fullName evidence="11">L-isoaspartyl protein carboxyl methyltransferase</fullName>
    </alternativeName>
    <alternativeName>
        <fullName evidence="9">Protein L-isoaspartyl methyltransferase</fullName>
    </alternativeName>
    <alternativeName>
        <fullName evidence="10">Protein-beta-aspartate methyltransferase</fullName>
    </alternativeName>
</protein>
<evidence type="ECO:0000256" key="10">
    <source>
        <dbReference type="ARBA" id="ARBA00031323"/>
    </source>
</evidence>
<organism evidence="12 13">
    <name type="scientific">Streptomyces macrosporus</name>
    <dbReference type="NCBI Taxonomy" id="44032"/>
    <lineage>
        <taxon>Bacteria</taxon>
        <taxon>Bacillati</taxon>
        <taxon>Actinomycetota</taxon>
        <taxon>Actinomycetes</taxon>
        <taxon>Kitasatosporales</taxon>
        <taxon>Streptomycetaceae</taxon>
        <taxon>Streptomyces</taxon>
    </lineage>
</organism>
<evidence type="ECO:0000256" key="3">
    <source>
        <dbReference type="ARBA" id="ARBA00011890"/>
    </source>
</evidence>
<evidence type="ECO:0000256" key="1">
    <source>
        <dbReference type="ARBA" id="ARBA00004496"/>
    </source>
</evidence>
<keyword evidence="5" id="KW-0963">Cytoplasm</keyword>
<dbReference type="Gene3D" id="3.40.50.150">
    <property type="entry name" value="Vaccinia Virus protein VP39"/>
    <property type="match status" value="1"/>
</dbReference>
<evidence type="ECO:0000256" key="11">
    <source>
        <dbReference type="ARBA" id="ARBA00031350"/>
    </source>
</evidence>
<evidence type="ECO:0000256" key="6">
    <source>
        <dbReference type="ARBA" id="ARBA00022603"/>
    </source>
</evidence>
<dbReference type="Pfam" id="PF01135">
    <property type="entry name" value="PCMT"/>
    <property type="match status" value="1"/>
</dbReference>
<dbReference type="InterPro" id="IPR000682">
    <property type="entry name" value="PCMT"/>
</dbReference>
<dbReference type="Proteomes" id="UP001501638">
    <property type="component" value="Unassembled WGS sequence"/>
</dbReference>
<comment type="similarity">
    <text evidence="2">Belongs to the methyltransferase superfamily. L-isoaspartyl/D-aspartyl protein methyltransferase family.</text>
</comment>
<comment type="caution">
    <text evidence="12">The sequence shown here is derived from an EMBL/GenBank/DDBJ whole genome shotgun (WGS) entry which is preliminary data.</text>
</comment>
<gene>
    <name evidence="12" type="ORF">GCM10010405_41930</name>
</gene>
<evidence type="ECO:0000256" key="5">
    <source>
        <dbReference type="ARBA" id="ARBA00022490"/>
    </source>
</evidence>
<name>A0ABN3K9Y2_9ACTN</name>
<evidence type="ECO:0000256" key="7">
    <source>
        <dbReference type="ARBA" id="ARBA00022679"/>
    </source>
</evidence>
<keyword evidence="7" id="KW-0808">Transferase</keyword>
<dbReference type="CDD" id="cd02440">
    <property type="entry name" value="AdoMet_MTases"/>
    <property type="match status" value="1"/>
</dbReference>
<dbReference type="PANTHER" id="PTHR11579:SF0">
    <property type="entry name" value="PROTEIN-L-ISOASPARTATE(D-ASPARTATE) O-METHYLTRANSFERASE"/>
    <property type="match status" value="1"/>
</dbReference>
<evidence type="ECO:0000256" key="4">
    <source>
        <dbReference type="ARBA" id="ARBA00013346"/>
    </source>
</evidence>
<dbReference type="GO" id="GO:0032259">
    <property type="term" value="P:methylation"/>
    <property type="evidence" value="ECO:0007669"/>
    <property type="project" value="UniProtKB-KW"/>
</dbReference>
<keyword evidence="6 12" id="KW-0489">Methyltransferase</keyword>
<evidence type="ECO:0000256" key="8">
    <source>
        <dbReference type="ARBA" id="ARBA00022691"/>
    </source>
</evidence>
<dbReference type="InterPro" id="IPR029063">
    <property type="entry name" value="SAM-dependent_MTases_sf"/>
</dbReference>
<reference evidence="12 13" key="1">
    <citation type="journal article" date="2019" name="Int. J. Syst. Evol. Microbiol.">
        <title>The Global Catalogue of Microorganisms (GCM) 10K type strain sequencing project: providing services to taxonomists for standard genome sequencing and annotation.</title>
        <authorList>
            <consortium name="The Broad Institute Genomics Platform"/>
            <consortium name="The Broad Institute Genome Sequencing Center for Infectious Disease"/>
            <person name="Wu L."/>
            <person name="Ma J."/>
        </authorList>
    </citation>
    <scope>NUCLEOTIDE SEQUENCE [LARGE SCALE GENOMIC DNA]</scope>
    <source>
        <strain evidence="12 13">JCM 6305</strain>
    </source>
</reference>